<dbReference type="Pfam" id="PF01370">
    <property type="entry name" value="Epimerase"/>
    <property type="match status" value="1"/>
</dbReference>
<dbReference type="EMBL" id="AP017313">
    <property type="protein sequence ID" value="BAU54357.1"/>
    <property type="molecule type" value="Genomic_DNA"/>
</dbReference>
<dbReference type="Gene3D" id="3.40.50.720">
    <property type="entry name" value="NAD(P)-binding Rossmann-like Domain"/>
    <property type="match status" value="1"/>
</dbReference>
<evidence type="ECO:0000256" key="1">
    <source>
        <dbReference type="ARBA" id="ARBA00007637"/>
    </source>
</evidence>
<evidence type="ECO:0000313" key="2">
    <source>
        <dbReference type="EMBL" id="BAU54357.1"/>
    </source>
</evidence>
<dbReference type="EC" id="5.1.3.2" evidence="2"/>
<organism evidence="2 3">
    <name type="scientific">Mucilaginibacter gotjawali</name>
    <dbReference type="NCBI Taxonomy" id="1550579"/>
    <lineage>
        <taxon>Bacteria</taxon>
        <taxon>Pseudomonadati</taxon>
        <taxon>Bacteroidota</taxon>
        <taxon>Sphingobacteriia</taxon>
        <taxon>Sphingobacteriales</taxon>
        <taxon>Sphingobacteriaceae</taxon>
        <taxon>Mucilaginibacter</taxon>
    </lineage>
</organism>
<name>A0A120MY30_9SPHI</name>
<keyword evidence="3" id="KW-1185">Reference proteome</keyword>
<dbReference type="RefSeq" id="WP_096357441.1">
    <property type="nucleotide sequence ID" value="NZ_AP017313.1"/>
</dbReference>
<dbReference type="PRINTS" id="PR01713">
    <property type="entry name" value="NUCEPIMERASE"/>
</dbReference>
<dbReference type="OrthoDB" id="9801785at2"/>
<reference evidence="2 3" key="1">
    <citation type="submission" date="2015-12" db="EMBL/GenBank/DDBJ databases">
        <title>Genome sequence of Mucilaginibacter gotjawali.</title>
        <authorList>
            <person name="Lee J.S."/>
            <person name="Lee K.C."/>
            <person name="Kim K.K."/>
            <person name="Lee B.W."/>
        </authorList>
    </citation>
    <scope>NUCLEOTIDE SEQUENCE [LARGE SCALE GENOMIC DNA]</scope>
    <source>
        <strain evidence="2 3">SA3-7</strain>
    </source>
</reference>
<dbReference type="PANTHER" id="PTHR43000">
    <property type="entry name" value="DTDP-D-GLUCOSE 4,6-DEHYDRATASE-RELATED"/>
    <property type="match status" value="1"/>
</dbReference>
<dbReference type="AlphaFoldDB" id="A0A120MY30"/>
<dbReference type="Proteomes" id="UP000218263">
    <property type="component" value="Chromosome"/>
</dbReference>
<keyword evidence="2" id="KW-0413">Isomerase</keyword>
<evidence type="ECO:0000313" key="3">
    <source>
        <dbReference type="Proteomes" id="UP000218263"/>
    </source>
</evidence>
<gene>
    <name evidence="2" type="ORF">MgSA37_02532</name>
</gene>
<dbReference type="GO" id="GO:0003978">
    <property type="term" value="F:UDP-glucose 4-epimerase activity"/>
    <property type="evidence" value="ECO:0007669"/>
    <property type="project" value="UniProtKB-EC"/>
</dbReference>
<proteinExistence type="inferred from homology"/>
<dbReference type="SUPFAM" id="SSF51735">
    <property type="entry name" value="NAD(P)-binding Rossmann-fold domains"/>
    <property type="match status" value="1"/>
</dbReference>
<comment type="similarity">
    <text evidence="1">Belongs to the NAD(P)-dependent epimerase/dehydratase family.</text>
</comment>
<dbReference type="CDD" id="cd05256">
    <property type="entry name" value="UDP_AE_SDR_e"/>
    <property type="match status" value="1"/>
</dbReference>
<dbReference type="Gene3D" id="3.90.25.10">
    <property type="entry name" value="UDP-galactose 4-epimerase, domain 1"/>
    <property type="match status" value="1"/>
</dbReference>
<dbReference type="InterPro" id="IPR001509">
    <property type="entry name" value="Epimerase_deHydtase"/>
</dbReference>
<dbReference type="InterPro" id="IPR036291">
    <property type="entry name" value="NAD(P)-bd_dom_sf"/>
</dbReference>
<accession>A0A120MY30</accession>
<dbReference type="KEGG" id="mgot:MgSA37_02532"/>
<protein>
    <submittedName>
        <fullName evidence="2">UDP-glucose 4-epimerase</fullName>
        <ecNumber evidence="2">5.1.3.2</ecNumber>
    </submittedName>
</protein>
<dbReference type="GO" id="GO:0003974">
    <property type="term" value="F:UDP-N-acetylglucosamine 4-epimerase activity"/>
    <property type="evidence" value="ECO:0007669"/>
    <property type="project" value="UniProtKB-EC"/>
</dbReference>
<sequence length="331" mass="36747">MYETRYHSEDLSQYSFLVTGGAGFIGSNLVEYLLKYGAAKVRILDNFSTGSHANIEEFKSNPSFELLEGDIRDLETCKKAVKGIDFVSQQAALGSVPRSINDPITTNEVNISGFLNMLVAARDAEVKRFVYAASSSTYGDHPGLPKVEDKIGSPLSPYAVTKYVNELYASVFSKNYNFHTIGLRYFNVFGPRQNPNGPYAAVIPLFIETALKGESPFINGDGETSRDFTFVENVVQANIKAMLLGRIDKHEVMNIAFGERTTLNQLWDRIASITGNDIKPKYREERKGDVKHSLADISKALLLIGYKPQVCVLEGLNSAIKWYNDKINISG</sequence>